<reference evidence="8 9" key="1">
    <citation type="submission" date="2022-12" db="EMBL/GenBank/DDBJ databases">
        <title>Metagenome assembled genome from gulf of manar.</title>
        <authorList>
            <person name="Kohli P."/>
            <person name="Pk S."/>
            <person name="Venkata Ramana C."/>
            <person name="Sasikala C."/>
        </authorList>
    </citation>
    <scope>NUCLEOTIDE SEQUENCE [LARGE SCALE GENOMIC DNA]</scope>
    <source>
        <strain evidence="8">JB008</strain>
    </source>
</reference>
<evidence type="ECO:0000256" key="5">
    <source>
        <dbReference type="ARBA" id="ARBA00023163"/>
    </source>
</evidence>
<dbReference type="InterPro" id="IPR035926">
    <property type="entry name" value="NusB-like_sf"/>
</dbReference>
<protein>
    <recommendedName>
        <fullName evidence="6">Transcription antitermination protein NusB</fullName>
    </recommendedName>
    <alternativeName>
        <fullName evidence="6">Antitermination factor NusB</fullName>
    </alternativeName>
</protein>
<keyword evidence="3 6" id="KW-0694">RNA-binding</keyword>
<evidence type="ECO:0000256" key="2">
    <source>
        <dbReference type="ARBA" id="ARBA00022814"/>
    </source>
</evidence>
<dbReference type="GO" id="GO:0003723">
    <property type="term" value="F:RNA binding"/>
    <property type="evidence" value="ECO:0007669"/>
    <property type="project" value="UniProtKB-UniRule"/>
</dbReference>
<dbReference type="GO" id="GO:0031564">
    <property type="term" value="P:transcription antitermination"/>
    <property type="evidence" value="ECO:0007669"/>
    <property type="project" value="UniProtKB-KW"/>
</dbReference>
<dbReference type="Gene3D" id="1.10.940.10">
    <property type="entry name" value="NusB-like"/>
    <property type="match status" value="1"/>
</dbReference>
<comment type="function">
    <text evidence="6">Involved in transcription antitermination. Required for transcription of ribosomal RNA (rRNA) genes. Binds specifically to the boxA antiterminator sequence of the ribosomal RNA (rrn) operons.</text>
</comment>
<dbReference type="NCBIfam" id="TIGR01951">
    <property type="entry name" value="nusB"/>
    <property type="match status" value="1"/>
</dbReference>
<evidence type="ECO:0000259" key="7">
    <source>
        <dbReference type="Pfam" id="PF01029"/>
    </source>
</evidence>
<dbReference type="InterPro" id="IPR006027">
    <property type="entry name" value="NusB_RsmB_TIM44"/>
</dbReference>
<comment type="similarity">
    <text evidence="1 6">Belongs to the NusB family.</text>
</comment>
<dbReference type="PANTHER" id="PTHR11078:SF3">
    <property type="entry name" value="ANTITERMINATION NUSB DOMAIN-CONTAINING PROTEIN"/>
    <property type="match status" value="1"/>
</dbReference>
<organism evidence="8 9">
    <name type="scientific">Candidatus Thalassospirochaeta sargassi</name>
    <dbReference type="NCBI Taxonomy" id="3119039"/>
    <lineage>
        <taxon>Bacteria</taxon>
        <taxon>Pseudomonadati</taxon>
        <taxon>Spirochaetota</taxon>
        <taxon>Spirochaetia</taxon>
        <taxon>Spirochaetales</taxon>
        <taxon>Spirochaetaceae</taxon>
        <taxon>Candidatus Thalassospirochaeta</taxon>
    </lineage>
</organism>
<dbReference type="HAMAP" id="MF_00073">
    <property type="entry name" value="NusB"/>
    <property type="match status" value="1"/>
</dbReference>
<keyword evidence="2 6" id="KW-0889">Transcription antitermination</keyword>
<proteinExistence type="inferred from homology"/>
<evidence type="ECO:0000256" key="6">
    <source>
        <dbReference type="HAMAP-Rule" id="MF_00073"/>
    </source>
</evidence>
<accession>A0AAJ1MJ92</accession>
<name>A0AAJ1MJ92_9SPIO</name>
<dbReference type="Proteomes" id="UP001221217">
    <property type="component" value="Unassembled WGS sequence"/>
</dbReference>
<keyword evidence="4 6" id="KW-0805">Transcription regulation</keyword>
<evidence type="ECO:0000313" key="8">
    <source>
        <dbReference type="EMBL" id="MDC7227178.1"/>
    </source>
</evidence>
<keyword evidence="5 6" id="KW-0804">Transcription</keyword>
<dbReference type="SUPFAM" id="SSF48013">
    <property type="entry name" value="NusB-like"/>
    <property type="match status" value="1"/>
</dbReference>
<dbReference type="PANTHER" id="PTHR11078">
    <property type="entry name" value="N UTILIZATION SUBSTANCE PROTEIN B-RELATED"/>
    <property type="match status" value="1"/>
</dbReference>
<feature type="domain" description="NusB/RsmB/TIM44" evidence="7">
    <location>
        <begin position="8"/>
        <end position="133"/>
    </location>
</feature>
<evidence type="ECO:0000313" key="9">
    <source>
        <dbReference type="Proteomes" id="UP001221217"/>
    </source>
</evidence>
<dbReference type="Pfam" id="PF01029">
    <property type="entry name" value="NusB"/>
    <property type="match status" value="1"/>
</dbReference>
<dbReference type="CDD" id="cd00619">
    <property type="entry name" value="Terminator_NusB"/>
    <property type="match status" value="1"/>
</dbReference>
<dbReference type="AlphaFoldDB" id="A0AAJ1MJ92"/>
<sequence>MGARRTGRVIAFQTVFSWEANDITTEELLKFEWLDPDEPQNSQTAVDFARLLAAGTVENIHIIDKTIKEHLVNWKFNRLSKVDLAILRISVYSLLYRDEIPQKVTIDEAVDIAKSYGNDESYKFVNGVLDSIRKKNE</sequence>
<evidence type="ECO:0000256" key="4">
    <source>
        <dbReference type="ARBA" id="ARBA00023015"/>
    </source>
</evidence>
<dbReference type="GO" id="GO:0006353">
    <property type="term" value="P:DNA-templated transcription termination"/>
    <property type="evidence" value="ECO:0007669"/>
    <property type="project" value="UniProtKB-UniRule"/>
</dbReference>
<evidence type="ECO:0000256" key="3">
    <source>
        <dbReference type="ARBA" id="ARBA00022884"/>
    </source>
</evidence>
<gene>
    <name evidence="6 8" type="primary">nusB</name>
    <name evidence="8" type="ORF">PQJ61_10495</name>
</gene>
<evidence type="ECO:0000256" key="1">
    <source>
        <dbReference type="ARBA" id="ARBA00005952"/>
    </source>
</evidence>
<dbReference type="GO" id="GO:0005829">
    <property type="term" value="C:cytosol"/>
    <property type="evidence" value="ECO:0007669"/>
    <property type="project" value="TreeGrafter"/>
</dbReference>
<dbReference type="InterPro" id="IPR011605">
    <property type="entry name" value="NusB_fam"/>
</dbReference>
<comment type="caution">
    <text evidence="8">The sequence shown here is derived from an EMBL/GenBank/DDBJ whole genome shotgun (WGS) entry which is preliminary data.</text>
</comment>
<dbReference type="EMBL" id="JAQQAL010000022">
    <property type="protein sequence ID" value="MDC7227178.1"/>
    <property type="molecule type" value="Genomic_DNA"/>
</dbReference>